<dbReference type="Pfam" id="PF01526">
    <property type="entry name" value="DDE_Tnp_Tn3"/>
    <property type="match status" value="1"/>
</dbReference>
<name>A0ABP8BDI7_9ACTN</name>
<dbReference type="Proteomes" id="UP001501251">
    <property type="component" value="Unassembled WGS sequence"/>
</dbReference>
<sequence length="269" mass="29918">MVRVFPIASLLIELDVRTKFLDRFTHAGGRKINLSMETRRNILAVLIAGATNLGLTRMSEACGVSYDTLAWTQEWYVREETLREANTVLVNHHYQLELAKKFGGGTMSSSDGQRFPIRGKSLTGRDMNIHGGKVLSTYTHVSDQWSTYSTKQIIPTTREANYTLDELLGNETDLPIHEHATDTHGATLVNFGLFDLVGKALTPRIRDLGKITMLRVDSPTATNALYPHAGPLLADRWNEDLIRGTWDDMLRMAGSLKFGEATASLVVGK</sequence>
<dbReference type="EMBL" id="BAABAQ010000013">
    <property type="protein sequence ID" value="GAA4204236.1"/>
    <property type="molecule type" value="Genomic_DNA"/>
</dbReference>
<reference evidence="3" key="1">
    <citation type="journal article" date="2019" name="Int. J. Syst. Evol. Microbiol.">
        <title>The Global Catalogue of Microorganisms (GCM) 10K type strain sequencing project: providing services to taxonomists for standard genome sequencing and annotation.</title>
        <authorList>
            <consortium name="The Broad Institute Genomics Platform"/>
            <consortium name="The Broad Institute Genome Sequencing Center for Infectious Disease"/>
            <person name="Wu L."/>
            <person name="Ma J."/>
        </authorList>
    </citation>
    <scope>NUCLEOTIDE SEQUENCE [LARGE SCALE GENOMIC DNA]</scope>
    <source>
        <strain evidence="3">JCM 17388</strain>
    </source>
</reference>
<accession>A0ABP8BDI7</accession>
<evidence type="ECO:0000313" key="2">
    <source>
        <dbReference type="EMBL" id="GAA4204236.1"/>
    </source>
</evidence>
<feature type="domain" description="Tn3 transposase DDE" evidence="1">
    <location>
        <begin position="10"/>
        <end position="269"/>
    </location>
</feature>
<organism evidence="2 3">
    <name type="scientific">Streptosporangium oxazolinicum</name>
    <dbReference type="NCBI Taxonomy" id="909287"/>
    <lineage>
        <taxon>Bacteria</taxon>
        <taxon>Bacillati</taxon>
        <taxon>Actinomycetota</taxon>
        <taxon>Actinomycetes</taxon>
        <taxon>Streptosporangiales</taxon>
        <taxon>Streptosporangiaceae</taxon>
        <taxon>Streptosporangium</taxon>
    </lineage>
</organism>
<protein>
    <recommendedName>
        <fullName evidence="1">Tn3 transposase DDE domain-containing protein</fullName>
    </recommendedName>
</protein>
<proteinExistence type="predicted"/>
<keyword evidence="3" id="KW-1185">Reference proteome</keyword>
<gene>
    <name evidence="2" type="ORF">GCM10022252_63030</name>
</gene>
<comment type="caution">
    <text evidence="2">The sequence shown here is derived from an EMBL/GenBank/DDBJ whole genome shotgun (WGS) entry which is preliminary data.</text>
</comment>
<dbReference type="RefSeq" id="WP_344921783.1">
    <property type="nucleotide sequence ID" value="NZ_BAABAQ010000013.1"/>
</dbReference>
<dbReference type="InterPro" id="IPR002513">
    <property type="entry name" value="Tn3_Tnp_DDE_dom"/>
</dbReference>
<evidence type="ECO:0000259" key="1">
    <source>
        <dbReference type="Pfam" id="PF01526"/>
    </source>
</evidence>
<evidence type="ECO:0000313" key="3">
    <source>
        <dbReference type="Proteomes" id="UP001501251"/>
    </source>
</evidence>